<protein>
    <submittedName>
        <fullName evidence="2">Uncharacterized protein</fullName>
    </submittedName>
</protein>
<gene>
    <name evidence="2" type="ORF">PISMIDRAFT_679752</name>
</gene>
<evidence type="ECO:0000256" key="1">
    <source>
        <dbReference type="SAM" id="MobiDB-lite"/>
    </source>
</evidence>
<proteinExistence type="predicted"/>
<accession>A0A0C9ZKD6</accession>
<reference evidence="2 3" key="1">
    <citation type="submission" date="2014-04" db="EMBL/GenBank/DDBJ databases">
        <authorList>
            <consortium name="DOE Joint Genome Institute"/>
            <person name="Kuo A."/>
            <person name="Kohler A."/>
            <person name="Costa M.D."/>
            <person name="Nagy L.G."/>
            <person name="Floudas D."/>
            <person name="Copeland A."/>
            <person name="Barry K.W."/>
            <person name="Cichocki N."/>
            <person name="Veneault-Fourrey C."/>
            <person name="LaButti K."/>
            <person name="Lindquist E.A."/>
            <person name="Lipzen A."/>
            <person name="Lundell T."/>
            <person name="Morin E."/>
            <person name="Murat C."/>
            <person name="Sun H."/>
            <person name="Tunlid A."/>
            <person name="Henrissat B."/>
            <person name="Grigoriev I.V."/>
            <person name="Hibbett D.S."/>
            <person name="Martin F."/>
            <person name="Nordberg H.P."/>
            <person name="Cantor M.N."/>
            <person name="Hua S.X."/>
        </authorList>
    </citation>
    <scope>NUCLEOTIDE SEQUENCE [LARGE SCALE GENOMIC DNA]</scope>
    <source>
        <strain evidence="2 3">441</strain>
    </source>
</reference>
<reference evidence="3" key="2">
    <citation type="submission" date="2015-01" db="EMBL/GenBank/DDBJ databases">
        <title>Evolutionary Origins and Diversification of the Mycorrhizal Mutualists.</title>
        <authorList>
            <consortium name="DOE Joint Genome Institute"/>
            <consortium name="Mycorrhizal Genomics Consortium"/>
            <person name="Kohler A."/>
            <person name="Kuo A."/>
            <person name="Nagy L.G."/>
            <person name="Floudas D."/>
            <person name="Copeland A."/>
            <person name="Barry K.W."/>
            <person name="Cichocki N."/>
            <person name="Veneault-Fourrey C."/>
            <person name="LaButti K."/>
            <person name="Lindquist E.A."/>
            <person name="Lipzen A."/>
            <person name="Lundell T."/>
            <person name="Morin E."/>
            <person name="Murat C."/>
            <person name="Riley R."/>
            <person name="Ohm R."/>
            <person name="Sun H."/>
            <person name="Tunlid A."/>
            <person name="Henrissat B."/>
            <person name="Grigoriev I.V."/>
            <person name="Hibbett D.S."/>
            <person name="Martin F."/>
        </authorList>
    </citation>
    <scope>NUCLEOTIDE SEQUENCE [LARGE SCALE GENOMIC DNA]</scope>
    <source>
        <strain evidence="3">441</strain>
    </source>
</reference>
<organism evidence="2 3">
    <name type="scientific">Pisolithus microcarpus 441</name>
    <dbReference type="NCBI Taxonomy" id="765257"/>
    <lineage>
        <taxon>Eukaryota</taxon>
        <taxon>Fungi</taxon>
        <taxon>Dikarya</taxon>
        <taxon>Basidiomycota</taxon>
        <taxon>Agaricomycotina</taxon>
        <taxon>Agaricomycetes</taxon>
        <taxon>Agaricomycetidae</taxon>
        <taxon>Boletales</taxon>
        <taxon>Sclerodermatineae</taxon>
        <taxon>Pisolithaceae</taxon>
        <taxon>Pisolithus</taxon>
    </lineage>
</organism>
<evidence type="ECO:0000313" key="2">
    <source>
        <dbReference type="EMBL" id="KIK22892.1"/>
    </source>
</evidence>
<evidence type="ECO:0000313" key="3">
    <source>
        <dbReference type="Proteomes" id="UP000054018"/>
    </source>
</evidence>
<dbReference type="OrthoDB" id="2648253at2759"/>
<dbReference type="HOGENOM" id="CLU_983923_0_0_1"/>
<sequence>MGNSNTQSSDLNQSARSLGELLDLFDFQYGLVDTFPRDAAPVLKETRTTFIEQYSRPDAEVFKQACLKLSNFVHTKPFLTADEKEELVNILCLADGVYEGYLVVDLVLHTNYKSMDFRLLLYCLVYEVLSESYLQNPIEGALKGRLEQLASRMLTRIDELVRWERESTLSILEDFEWDKPWSQDQTPNPAEVWPVSPVEHAFERSPPTIQNVPQRRQSLAPAPPPLATRARPRPLSASQSLSALGPPSESAKRRVASLKRSLSVSGARVGGDSRNLNMGKLPALAEE</sequence>
<keyword evidence="3" id="KW-1185">Reference proteome</keyword>
<feature type="region of interest" description="Disordered" evidence="1">
    <location>
        <begin position="205"/>
        <end position="287"/>
    </location>
</feature>
<dbReference type="AlphaFoldDB" id="A0A0C9ZKD6"/>
<name>A0A0C9ZKD6_9AGAM</name>
<feature type="compositionally biased region" description="Low complexity" evidence="1">
    <location>
        <begin position="227"/>
        <end position="238"/>
    </location>
</feature>
<dbReference type="EMBL" id="KN833733">
    <property type="protein sequence ID" value="KIK22892.1"/>
    <property type="molecule type" value="Genomic_DNA"/>
</dbReference>
<dbReference type="Proteomes" id="UP000054018">
    <property type="component" value="Unassembled WGS sequence"/>
</dbReference>